<evidence type="ECO:0000313" key="1">
    <source>
        <dbReference type="EMBL" id="GFT96311.1"/>
    </source>
</evidence>
<dbReference type="Proteomes" id="UP000887013">
    <property type="component" value="Unassembled WGS sequence"/>
</dbReference>
<name>A0A8X6PYA0_NEPPI</name>
<accession>A0A8X6PYA0</accession>
<gene>
    <name evidence="1" type="ORF">NPIL_472571</name>
</gene>
<reference evidence="1" key="1">
    <citation type="submission" date="2020-08" db="EMBL/GenBank/DDBJ databases">
        <title>Multicomponent nature underlies the extraordinary mechanical properties of spider dragline silk.</title>
        <authorList>
            <person name="Kono N."/>
            <person name="Nakamura H."/>
            <person name="Mori M."/>
            <person name="Yoshida Y."/>
            <person name="Ohtoshi R."/>
            <person name="Malay A.D."/>
            <person name="Moran D.A.P."/>
            <person name="Tomita M."/>
            <person name="Numata K."/>
            <person name="Arakawa K."/>
        </authorList>
    </citation>
    <scope>NUCLEOTIDE SEQUENCE</scope>
</reference>
<dbReference type="AlphaFoldDB" id="A0A8X6PYA0"/>
<sequence>MQITVIPQGTTPFPCTFPTEQIQLYRSEPVNASQSSRFCPKLTGGLGHQLQTGSVNKSYHHFLNSPQITTKCIHMKVTFICPRTISLQDITLSFTKATRSSRMIH</sequence>
<keyword evidence="2" id="KW-1185">Reference proteome</keyword>
<comment type="caution">
    <text evidence="1">The sequence shown here is derived from an EMBL/GenBank/DDBJ whole genome shotgun (WGS) entry which is preliminary data.</text>
</comment>
<proteinExistence type="predicted"/>
<organism evidence="1 2">
    <name type="scientific">Nephila pilipes</name>
    <name type="common">Giant wood spider</name>
    <name type="synonym">Nephila maculata</name>
    <dbReference type="NCBI Taxonomy" id="299642"/>
    <lineage>
        <taxon>Eukaryota</taxon>
        <taxon>Metazoa</taxon>
        <taxon>Ecdysozoa</taxon>
        <taxon>Arthropoda</taxon>
        <taxon>Chelicerata</taxon>
        <taxon>Arachnida</taxon>
        <taxon>Araneae</taxon>
        <taxon>Araneomorphae</taxon>
        <taxon>Entelegynae</taxon>
        <taxon>Araneoidea</taxon>
        <taxon>Nephilidae</taxon>
        <taxon>Nephila</taxon>
    </lineage>
</organism>
<protein>
    <submittedName>
        <fullName evidence="1">Uncharacterized protein</fullName>
    </submittedName>
</protein>
<dbReference type="EMBL" id="BMAW01026240">
    <property type="protein sequence ID" value="GFT96311.1"/>
    <property type="molecule type" value="Genomic_DNA"/>
</dbReference>
<evidence type="ECO:0000313" key="2">
    <source>
        <dbReference type="Proteomes" id="UP000887013"/>
    </source>
</evidence>